<name>A0ABW3UGH2_9BACL</name>
<sequence length="97" mass="11259">MEFKQLSDWIIVDGHCATRVKIGGNPDNVEERVAFIEKTPRVRINKNKYCVERKNEIGCSMLDNDAWLYGEKGSTEYGRDKSSRKWCDDMLALLGWE</sequence>
<dbReference type="Proteomes" id="UP001597180">
    <property type="component" value="Unassembled WGS sequence"/>
</dbReference>
<organism evidence="1 2">
    <name type="scientific">Paenibacillus vulneris</name>
    <dbReference type="NCBI Taxonomy" id="1133364"/>
    <lineage>
        <taxon>Bacteria</taxon>
        <taxon>Bacillati</taxon>
        <taxon>Bacillota</taxon>
        <taxon>Bacilli</taxon>
        <taxon>Bacillales</taxon>
        <taxon>Paenibacillaceae</taxon>
        <taxon>Paenibacillus</taxon>
    </lineage>
</organism>
<dbReference type="EMBL" id="JBHTLU010000012">
    <property type="protein sequence ID" value="MFD1219532.1"/>
    <property type="molecule type" value="Genomic_DNA"/>
</dbReference>
<dbReference type="RefSeq" id="WP_345595084.1">
    <property type="nucleotide sequence ID" value="NZ_BAABJG010000055.1"/>
</dbReference>
<evidence type="ECO:0000313" key="1">
    <source>
        <dbReference type="EMBL" id="MFD1219532.1"/>
    </source>
</evidence>
<evidence type="ECO:0000313" key="2">
    <source>
        <dbReference type="Proteomes" id="UP001597180"/>
    </source>
</evidence>
<accession>A0ABW3UGH2</accession>
<gene>
    <name evidence="1" type="ORF">ACFQ4B_05345</name>
</gene>
<protein>
    <submittedName>
        <fullName evidence="1">Uncharacterized protein</fullName>
    </submittedName>
</protein>
<reference evidence="2" key="1">
    <citation type="journal article" date="2019" name="Int. J. Syst. Evol. Microbiol.">
        <title>The Global Catalogue of Microorganisms (GCM) 10K type strain sequencing project: providing services to taxonomists for standard genome sequencing and annotation.</title>
        <authorList>
            <consortium name="The Broad Institute Genomics Platform"/>
            <consortium name="The Broad Institute Genome Sequencing Center for Infectious Disease"/>
            <person name="Wu L."/>
            <person name="Ma J."/>
        </authorList>
    </citation>
    <scope>NUCLEOTIDE SEQUENCE [LARGE SCALE GENOMIC DNA]</scope>
    <source>
        <strain evidence="2">CCUG 53270</strain>
    </source>
</reference>
<proteinExistence type="predicted"/>
<keyword evidence="2" id="KW-1185">Reference proteome</keyword>
<comment type="caution">
    <text evidence="1">The sequence shown here is derived from an EMBL/GenBank/DDBJ whole genome shotgun (WGS) entry which is preliminary data.</text>
</comment>